<dbReference type="Proteomes" id="UP000708208">
    <property type="component" value="Unassembled WGS sequence"/>
</dbReference>
<feature type="non-terminal residue" evidence="1">
    <location>
        <position position="1"/>
    </location>
</feature>
<reference evidence="1" key="1">
    <citation type="submission" date="2021-06" db="EMBL/GenBank/DDBJ databases">
        <authorList>
            <person name="Hodson N. C."/>
            <person name="Mongue J. A."/>
            <person name="Jaron S. K."/>
        </authorList>
    </citation>
    <scope>NUCLEOTIDE SEQUENCE</scope>
</reference>
<protein>
    <submittedName>
        <fullName evidence="1">Uncharacterized protein</fullName>
    </submittedName>
</protein>
<proteinExistence type="predicted"/>
<organism evidence="1 2">
    <name type="scientific">Allacma fusca</name>
    <dbReference type="NCBI Taxonomy" id="39272"/>
    <lineage>
        <taxon>Eukaryota</taxon>
        <taxon>Metazoa</taxon>
        <taxon>Ecdysozoa</taxon>
        <taxon>Arthropoda</taxon>
        <taxon>Hexapoda</taxon>
        <taxon>Collembola</taxon>
        <taxon>Symphypleona</taxon>
        <taxon>Sminthuridae</taxon>
        <taxon>Allacma</taxon>
    </lineage>
</organism>
<name>A0A8J2PYQ7_9HEXA</name>
<evidence type="ECO:0000313" key="1">
    <source>
        <dbReference type="EMBL" id="CAG7833322.1"/>
    </source>
</evidence>
<evidence type="ECO:0000313" key="2">
    <source>
        <dbReference type="Proteomes" id="UP000708208"/>
    </source>
</evidence>
<comment type="caution">
    <text evidence="1">The sequence shown here is derived from an EMBL/GenBank/DDBJ whole genome shotgun (WGS) entry which is preliminary data.</text>
</comment>
<dbReference type="OrthoDB" id="10057585at2759"/>
<gene>
    <name evidence="1" type="ORF">AFUS01_LOCUS42961</name>
</gene>
<dbReference type="AlphaFoldDB" id="A0A8J2PYQ7"/>
<sequence length="230" mass="25018">EFAITANEIEKRANVGRQQDILLIDEELDSNNKMREGFEAPPKICPPPPKGKKIESSMNGNITNNNSTHILSNGNTNGTDSTADIFGSDPFFTTDPFGMTNFSTSGTPTISSGNPANNPTTNMNGIKSVSVMNGNNNSSSLQSTTMTTTNTTPTSPYNNINSGLFNTNTMSMNMLNQFSFQQQQPAAKPAAIDSALQILDKRIEEMKLGFSRGIFNDDFPLEQFDPVRKS</sequence>
<keyword evidence="2" id="KW-1185">Reference proteome</keyword>
<dbReference type="EMBL" id="CAJVCH010569840">
    <property type="protein sequence ID" value="CAG7833322.1"/>
    <property type="molecule type" value="Genomic_DNA"/>
</dbReference>
<accession>A0A8J2PYQ7</accession>